<organism evidence="1 2">
    <name type="scientific">Romboutsia ilealis</name>
    <dbReference type="NCBI Taxonomy" id="1115758"/>
    <lineage>
        <taxon>Bacteria</taxon>
        <taxon>Bacillati</taxon>
        <taxon>Bacillota</taxon>
        <taxon>Clostridia</taxon>
        <taxon>Peptostreptococcales</taxon>
        <taxon>Peptostreptococcaceae</taxon>
        <taxon>Romboutsia</taxon>
    </lineage>
</organism>
<name>A0A1V1I1A3_9FIRM</name>
<gene>
    <name evidence="1" type="ORF">CRIB_1391</name>
</gene>
<accession>A0A1V1I1A3</accession>
<evidence type="ECO:0000313" key="1">
    <source>
        <dbReference type="EMBL" id="CED94000.1"/>
    </source>
</evidence>
<dbReference type="Gene3D" id="1.10.3210.10">
    <property type="entry name" value="Hypothetical protein af1432"/>
    <property type="match status" value="1"/>
</dbReference>
<keyword evidence="1" id="KW-0378">Hydrolase</keyword>
<dbReference type="GO" id="GO:0016787">
    <property type="term" value="F:hydrolase activity"/>
    <property type="evidence" value="ECO:0007669"/>
    <property type="project" value="UniProtKB-KW"/>
</dbReference>
<evidence type="ECO:0000313" key="2">
    <source>
        <dbReference type="Proteomes" id="UP000245622"/>
    </source>
</evidence>
<dbReference type="KEGG" id="ril:CRIB_1391"/>
<dbReference type="EMBL" id="LN555523">
    <property type="protein sequence ID" value="CED94000.1"/>
    <property type="molecule type" value="Genomic_DNA"/>
</dbReference>
<dbReference type="Proteomes" id="UP000245622">
    <property type="component" value="Chromosome 1"/>
</dbReference>
<protein>
    <submittedName>
        <fullName evidence="1">Metal dependent phosphohydrolase</fullName>
    </submittedName>
</protein>
<proteinExistence type="predicted"/>
<dbReference type="SUPFAM" id="SSF109604">
    <property type="entry name" value="HD-domain/PDEase-like"/>
    <property type="match status" value="1"/>
</dbReference>
<dbReference type="GeneID" id="82205426"/>
<dbReference type="RefSeq" id="WP_180701556.1">
    <property type="nucleotide sequence ID" value="NZ_CAOWGD010000005.1"/>
</dbReference>
<keyword evidence="2" id="KW-1185">Reference proteome</keyword>
<sequence length="190" mass="22166">MADYITTYSKIHLAPIEPEEKDILIEDIAHALSLMCRANGHFKEFYSVGQHCIYCCEEAIKRGYSNTVALACLLHDASEAYLADITRPVKKNLQNYLKIEEVLQNTIYEKYIGRELTKEEEELISLVDDAMLYNEFIHYMNEKLQTKDTHLVSKPAFEFIEFSKVENKYKELFNILVNKCREENTAKSCF</sequence>
<dbReference type="AlphaFoldDB" id="A0A1V1I1A3"/>
<reference evidence="1 2" key="1">
    <citation type="submission" date="2014-04" db="EMBL/GenBank/DDBJ databases">
        <authorList>
            <person name="Hornung B.V."/>
        </authorList>
    </citation>
    <scope>NUCLEOTIDE SEQUENCE [LARGE SCALE GENOMIC DNA]</scope>
    <source>
        <strain evidence="1 2">CRIB</strain>
    </source>
</reference>